<feature type="compositionally biased region" description="Basic and acidic residues" evidence="2">
    <location>
        <begin position="8"/>
        <end position="23"/>
    </location>
</feature>
<dbReference type="PANTHER" id="PTHR12354:SF1">
    <property type="entry name" value="INTERFERON-RELATED DEVELOPMENTAL REGULATOR 1"/>
    <property type="match status" value="1"/>
</dbReference>
<sequence length="451" mass="50178">MPKKTRKEVKEERIKSNLPHDGHTSSSDDDGVASDVSTASDSTRLASMEELSSKFSDAIEWLTEKASARRLEGLNLMIKIMKMRYVADLLSGKLESAVSGAIQCCAKGSSEECVAAFKVFALISVTVGGCVNENDRRHLFPSKSLNDSVFGQQAMLSEDHSQRMKEVLKRNADAASKKSQEVRCEALFSLAILEFMDSSAEDLILEKDENNKLQYFKQFWSDKDDIVASVAIESWAFLATMVPNKYKVSMLVPDSLKSLQKIIVSESTSPSLKISAGQAVALLFGAINMNEDYDSSISKNDYESLVEAMNNAASLSGKAVSKKEKAVQRMNFRSFVTTVEDGEIPSDKLNVSGNTLVFESWDKLIELANFKKLLEGGLLEHFKYNINLQHIFDVSHLNLGVEQPSTKLSSLEKKYYLSKNSDFNKTDTLEKNKMTRAFANYVHASSSYDEE</sequence>
<organism evidence="4 5">
    <name type="scientific">Naegleria lovaniensis</name>
    <name type="common">Amoeba</name>
    <dbReference type="NCBI Taxonomy" id="51637"/>
    <lineage>
        <taxon>Eukaryota</taxon>
        <taxon>Discoba</taxon>
        <taxon>Heterolobosea</taxon>
        <taxon>Tetramitia</taxon>
        <taxon>Eutetramitia</taxon>
        <taxon>Vahlkampfiidae</taxon>
        <taxon>Naegleria</taxon>
    </lineage>
</organism>
<evidence type="ECO:0000313" key="5">
    <source>
        <dbReference type="Proteomes" id="UP000816034"/>
    </source>
</evidence>
<evidence type="ECO:0000256" key="1">
    <source>
        <dbReference type="ARBA" id="ARBA00008828"/>
    </source>
</evidence>
<dbReference type="InterPro" id="IPR039777">
    <property type="entry name" value="IFRD"/>
</dbReference>
<feature type="region of interest" description="Disordered" evidence="2">
    <location>
        <begin position="1"/>
        <end position="41"/>
    </location>
</feature>
<dbReference type="Proteomes" id="UP000816034">
    <property type="component" value="Unassembled WGS sequence"/>
</dbReference>
<dbReference type="InterPro" id="IPR016024">
    <property type="entry name" value="ARM-type_fold"/>
</dbReference>
<evidence type="ECO:0000256" key="2">
    <source>
        <dbReference type="SAM" id="MobiDB-lite"/>
    </source>
</evidence>
<name>A0AA88H0C7_NAELO</name>
<proteinExistence type="inferred from homology"/>
<dbReference type="Pfam" id="PF05004">
    <property type="entry name" value="IFRD"/>
    <property type="match status" value="1"/>
</dbReference>
<protein>
    <recommendedName>
        <fullName evidence="3">Interferon-related developmental regulator N-terminal domain-containing protein</fullName>
    </recommendedName>
</protein>
<reference evidence="4 5" key="1">
    <citation type="journal article" date="2018" name="BMC Genomics">
        <title>The genome of Naegleria lovaniensis, the basis for a comparative approach to unravel pathogenicity factors of the human pathogenic amoeba N. fowleri.</title>
        <authorList>
            <person name="Liechti N."/>
            <person name="Schurch N."/>
            <person name="Bruggmann R."/>
            <person name="Wittwer M."/>
        </authorList>
    </citation>
    <scope>NUCLEOTIDE SEQUENCE [LARGE SCALE GENOMIC DNA]</scope>
    <source>
        <strain evidence="4 5">ATCC 30569</strain>
    </source>
</reference>
<dbReference type="GeneID" id="68106807"/>
<gene>
    <name evidence="4" type="ORF">C9374_014354</name>
</gene>
<comment type="caution">
    <text evidence="4">The sequence shown here is derived from an EMBL/GenBank/DDBJ whole genome shotgun (WGS) entry which is preliminary data.</text>
</comment>
<comment type="similarity">
    <text evidence="1">Belongs to the IFRD family.</text>
</comment>
<keyword evidence="5" id="KW-1185">Reference proteome</keyword>
<dbReference type="InterPro" id="IPR007701">
    <property type="entry name" value="Interferon-rel_develop_reg_N"/>
</dbReference>
<dbReference type="EMBL" id="PYSW02000008">
    <property type="protein sequence ID" value="KAG2388954.1"/>
    <property type="molecule type" value="Genomic_DNA"/>
</dbReference>
<accession>A0AA88H0C7</accession>
<dbReference type="RefSeq" id="XP_044552946.1">
    <property type="nucleotide sequence ID" value="XM_044690332.1"/>
</dbReference>
<dbReference type="SUPFAM" id="SSF48371">
    <property type="entry name" value="ARM repeat"/>
    <property type="match status" value="1"/>
</dbReference>
<evidence type="ECO:0000313" key="4">
    <source>
        <dbReference type="EMBL" id="KAG2388954.1"/>
    </source>
</evidence>
<evidence type="ECO:0000259" key="3">
    <source>
        <dbReference type="Pfam" id="PF05004"/>
    </source>
</evidence>
<dbReference type="AlphaFoldDB" id="A0AA88H0C7"/>
<feature type="domain" description="Interferon-related developmental regulator N-terminal" evidence="3">
    <location>
        <begin position="34"/>
        <end position="340"/>
    </location>
</feature>
<dbReference type="PANTHER" id="PTHR12354">
    <property type="entry name" value="INTERFERON-RELATED DEVELOPMENTAL REGULATOR"/>
    <property type="match status" value="1"/>
</dbReference>